<sequence>MTPVRTAHAWTLGRSDRVDDVEVAINIDLLDDGRVTHQTLTTPTPRVSPNTRARLTELAAVTVTGLAEWLGELRGSDAYALHLRFPDEVETWPHGGAAPSHHRGSRSEIVHTDDPAHNAIASSYLAWSLTSTLGERGTSLLCEPDWRALDPSPRM</sequence>
<organism evidence="1 2">
    <name type="scientific">Serinibacter arcticus</name>
    <dbReference type="NCBI Taxonomy" id="1655435"/>
    <lineage>
        <taxon>Bacteria</taxon>
        <taxon>Bacillati</taxon>
        <taxon>Actinomycetota</taxon>
        <taxon>Actinomycetes</taxon>
        <taxon>Micrococcales</taxon>
        <taxon>Beutenbergiaceae</taxon>
        <taxon>Serinibacter</taxon>
    </lineage>
</organism>
<comment type="caution">
    <text evidence="1">The sequence shown here is derived from an EMBL/GenBank/DDBJ whole genome shotgun (WGS) entry which is preliminary data.</text>
</comment>
<keyword evidence="2" id="KW-1185">Reference proteome</keyword>
<protein>
    <submittedName>
        <fullName evidence="1">Uncharacterized protein</fullName>
    </submittedName>
</protein>
<proteinExistence type="predicted"/>
<reference evidence="1 2" key="1">
    <citation type="submission" date="2018-03" db="EMBL/GenBank/DDBJ databases">
        <title>Genome assembly of novel Miniimonas species PCH200.</title>
        <authorList>
            <person name="Thakur V."/>
            <person name="Kumar V."/>
            <person name="Singh D."/>
        </authorList>
    </citation>
    <scope>NUCLEOTIDE SEQUENCE [LARGE SCALE GENOMIC DNA]</scope>
    <source>
        <strain evidence="1 2">PCH200</strain>
    </source>
</reference>
<dbReference type="Proteomes" id="UP000245166">
    <property type="component" value="Unassembled WGS sequence"/>
</dbReference>
<dbReference type="AlphaFoldDB" id="A0A2U1ZX99"/>
<accession>A0A2U1ZX99</accession>
<evidence type="ECO:0000313" key="2">
    <source>
        <dbReference type="Proteomes" id="UP000245166"/>
    </source>
</evidence>
<dbReference type="EMBL" id="PYHR01000002">
    <property type="protein sequence ID" value="PWD51601.1"/>
    <property type="molecule type" value="Genomic_DNA"/>
</dbReference>
<name>A0A2U1ZX99_9MICO</name>
<evidence type="ECO:0000313" key="1">
    <source>
        <dbReference type="EMBL" id="PWD51601.1"/>
    </source>
</evidence>
<gene>
    <name evidence="1" type="ORF">C8046_14065</name>
</gene>
<dbReference type="RefSeq" id="WP_109229981.1">
    <property type="nucleotide sequence ID" value="NZ_PYHR01000002.1"/>
</dbReference>